<dbReference type="GO" id="GO:0004386">
    <property type="term" value="F:helicase activity"/>
    <property type="evidence" value="ECO:0007669"/>
    <property type="project" value="UniProtKB-KW"/>
</dbReference>
<accession>A0A0G1TFL5</accession>
<dbReference type="Pfam" id="PF13482">
    <property type="entry name" value="RNase_H_2"/>
    <property type="match status" value="1"/>
</dbReference>
<name>A0A0G1TFL5_9BACT</name>
<evidence type="ECO:0000313" key="2">
    <source>
        <dbReference type="EMBL" id="KKU80556.1"/>
    </source>
</evidence>
<dbReference type="InterPro" id="IPR038720">
    <property type="entry name" value="YprB_RNase_H-like_dom"/>
</dbReference>
<gene>
    <name evidence="2" type="ORF">UY08_C0017G0009</name>
</gene>
<dbReference type="GO" id="GO:0003676">
    <property type="term" value="F:nucleic acid binding"/>
    <property type="evidence" value="ECO:0007669"/>
    <property type="project" value="InterPro"/>
</dbReference>
<feature type="domain" description="YprB ribonuclease H-like" evidence="1">
    <location>
        <begin position="4"/>
        <end position="163"/>
    </location>
</feature>
<organism evidence="2 3">
    <name type="scientific">Candidatus Gottesmanbacteria bacterium GW2011_GWA1_47_8</name>
    <dbReference type="NCBI Taxonomy" id="1618438"/>
    <lineage>
        <taxon>Bacteria</taxon>
        <taxon>Candidatus Gottesmaniibacteriota</taxon>
    </lineage>
</organism>
<dbReference type="InterPro" id="IPR012337">
    <property type="entry name" value="RNaseH-like_sf"/>
</dbReference>
<dbReference type="SUPFAM" id="SSF53098">
    <property type="entry name" value="Ribonuclease H-like"/>
    <property type="match status" value="1"/>
</dbReference>
<proteinExistence type="predicted"/>
<dbReference type="EMBL" id="LCOQ01000017">
    <property type="protein sequence ID" value="KKU80556.1"/>
    <property type="molecule type" value="Genomic_DNA"/>
</dbReference>
<dbReference type="AlphaFoldDB" id="A0A0G1TFL5"/>
<keyword evidence="2" id="KW-0378">Hydrolase</keyword>
<keyword evidence="2" id="KW-0067">ATP-binding</keyword>
<dbReference type="Gene3D" id="3.30.420.10">
    <property type="entry name" value="Ribonuclease H-like superfamily/Ribonuclease H"/>
    <property type="match status" value="1"/>
</dbReference>
<keyword evidence="2" id="KW-0347">Helicase</keyword>
<reference evidence="2 3" key="1">
    <citation type="journal article" date="2015" name="Nature">
        <title>rRNA introns, odd ribosomes, and small enigmatic genomes across a large radiation of phyla.</title>
        <authorList>
            <person name="Brown C.T."/>
            <person name="Hug L.A."/>
            <person name="Thomas B.C."/>
            <person name="Sharon I."/>
            <person name="Castelle C.J."/>
            <person name="Singh A."/>
            <person name="Wilkins M.J."/>
            <person name="Williams K.H."/>
            <person name="Banfield J.F."/>
        </authorList>
    </citation>
    <scope>NUCLEOTIDE SEQUENCE [LARGE SCALE GENOMIC DNA]</scope>
</reference>
<comment type="caution">
    <text evidence="2">The sequence shown here is derived from an EMBL/GenBank/DDBJ whole genome shotgun (WGS) entry which is preliminary data.</text>
</comment>
<dbReference type="Proteomes" id="UP000034212">
    <property type="component" value="Unassembled WGS sequence"/>
</dbReference>
<dbReference type="InterPro" id="IPR036397">
    <property type="entry name" value="RNaseH_sf"/>
</dbReference>
<evidence type="ECO:0000259" key="1">
    <source>
        <dbReference type="Pfam" id="PF13482"/>
    </source>
</evidence>
<evidence type="ECO:0000313" key="3">
    <source>
        <dbReference type="Proteomes" id="UP000034212"/>
    </source>
</evidence>
<keyword evidence="2" id="KW-0547">Nucleotide-binding</keyword>
<sequence>MVEIFFDIETKKLFDQIENRDNLPDLGVSIVSLYRRKLEQNLSENEGEMRSFWEADFSQMWPLFEGADRIIGFNSLKFDVPVLAPHYHRDFTKLAHFDILEKIKNVLGHRISLDALAKQTLGKTKLADGLAAVDWWNRGDKASLANLKRYCEMDVLVTRDIYDFALKNKRLLFMDRWNQPKEVELNFDYLSQTPVAQMGLF</sequence>
<protein>
    <submittedName>
        <fullName evidence="2">Helicase family protein with metal-binding cysteine cluster</fullName>
    </submittedName>
</protein>